<evidence type="ECO:0000313" key="2">
    <source>
        <dbReference type="Proteomes" id="UP001227192"/>
    </source>
</evidence>
<dbReference type="Proteomes" id="UP001227192">
    <property type="component" value="Unassembled WGS sequence"/>
</dbReference>
<protein>
    <submittedName>
        <fullName evidence="1">Uncharacterized protein</fullName>
    </submittedName>
</protein>
<keyword evidence="2" id="KW-1185">Reference proteome</keyword>
<sequence length="113" mass="12289">MLLAAVMRAFSRSILRKTEAISSSPSMMAGPTRGKEQGWLKIQGCACARSRWVVGGRGFAGLLLTRGATGAGNATSENVRQSARDDHPGRFTAEIELIKARGKKKKKGSNWWR</sequence>
<dbReference type="AlphaFoldDB" id="A0AAI9TTL7"/>
<gene>
    <name evidence="1" type="ORF">VN97_g71</name>
</gene>
<organism evidence="1 2">
    <name type="scientific">Penicillium thymicola</name>
    <dbReference type="NCBI Taxonomy" id="293382"/>
    <lineage>
        <taxon>Eukaryota</taxon>
        <taxon>Fungi</taxon>
        <taxon>Dikarya</taxon>
        <taxon>Ascomycota</taxon>
        <taxon>Pezizomycotina</taxon>
        <taxon>Eurotiomycetes</taxon>
        <taxon>Eurotiomycetidae</taxon>
        <taxon>Eurotiales</taxon>
        <taxon>Aspergillaceae</taxon>
        <taxon>Penicillium</taxon>
    </lineage>
</organism>
<comment type="caution">
    <text evidence="1">The sequence shown here is derived from an EMBL/GenBank/DDBJ whole genome shotgun (WGS) entry which is preliminary data.</text>
</comment>
<proteinExistence type="predicted"/>
<accession>A0AAI9TTL7</accession>
<reference evidence="1" key="1">
    <citation type="submission" date="2015-06" db="EMBL/GenBank/DDBJ databases">
        <authorList>
            <person name="Nguyen H."/>
        </authorList>
    </citation>
    <scope>NUCLEOTIDE SEQUENCE</scope>
    <source>
        <strain evidence="1">DAOM 180753</strain>
    </source>
</reference>
<evidence type="ECO:0000313" key="1">
    <source>
        <dbReference type="EMBL" id="KAJ9493178.1"/>
    </source>
</evidence>
<dbReference type="EMBL" id="LACB01000001">
    <property type="protein sequence ID" value="KAJ9493178.1"/>
    <property type="molecule type" value="Genomic_DNA"/>
</dbReference>
<name>A0AAI9TTL7_PENTH</name>
<reference evidence="1" key="2">
    <citation type="journal article" date="2016" name="Fungal Biol.">
        <title>Ochratoxin A production by Penicillium thymicola.</title>
        <authorList>
            <person name="Nguyen H.D.T."/>
            <person name="McMullin D.R."/>
            <person name="Ponomareva E."/>
            <person name="Riley R."/>
            <person name="Pomraning K.R."/>
            <person name="Baker S.E."/>
            <person name="Seifert K.A."/>
        </authorList>
    </citation>
    <scope>NUCLEOTIDE SEQUENCE</scope>
    <source>
        <strain evidence="1">DAOM 180753</strain>
    </source>
</reference>